<proteinExistence type="predicted"/>
<sequence length="248" mass="26605">MSLSKVIIVGGHGKVALRLAGLLAKTGKHAVTSIIRTESQVPDLKAVSDKIEPLILSIEDASVADFTKVFEGQEVIVWSAGAGGAGGPERTRKVDYEGAVKVYDAIETVQGAKPRLVLVSAIDVGNPDVIPPHYNDADIAMRKRVRTVIAHYMEMKYLADKDLVKRTAFKWTILRPGGLTLEPGTGKADIGRTHITTQVSRDDVALALSLLVDRPDAAGLAIDMVGGDKSVPDQVEDFIKKGETDWLG</sequence>
<organism evidence="1 2">
    <name type="scientific">Vararia minispora EC-137</name>
    <dbReference type="NCBI Taxonomy" id="1314806"/>
    <lineage>
        <taxon>Eukaryota</taxon>
        <taxon>Fungi</taxon>
        <taxon>Dikarya</taxon>
        <taxon>Basidiomycota</taxon>
        <taxon>Agaricomycotina</taxon>
        <taxon>Agaricomycetes</taxon>
        <taxon>Russulales</taxon>
        <taxon>Lachnocladiaceae</taxon>
        <taxon>Vararia</taxon>
    </lineage>
</organism>
<evidence type="ECO:0000313" key="1">
    <source>
        <dbReference type="EMBL" id="KAI0030548.1"/>
    </source>
</evidence>
<dbReference type="Proteomes" id="UP000814128">
    <property type="component" value="Unassembled WGS sequence"/>
</dbReference>
<name>A0ACB8QFS7_9AGAM</name>
<protein>
    <submittedName>
        <fullName evidence="1">NAD(P)-binding protein</fullName>
    </submittedName>
</protein>
<keyword evidence="2" id="KW-1185">Reference proteome</keyword>
<comment type="caution">
    <text evidence="1">The sequence shown here is derived from an EMBL/GenBank/DDBJ whole genome shotgun (WGS) entry which is preliminary data.</text>
</comment>
<dbReference type="EMBL" id="MU273616">
    <property type="protein sequence ID" value="KAI0030548.1"/>
    <property type="molecule type" value="Genomic_DNA"/>
</dbReference>
<gene>
    <name evidence="1" type="ORF">K488DRAFT_72098</name>
</gene>
<accession>A0ACB8QFS7</accession>
<evidence type="ECO:0000313" key="2">
    <source>
        <dbReference type="Proteomes" id="UP000814128"/>
    </source>
</evidence>
<reference evidence="1" key="1">
    <citation type="submission" date="2021-02" db="EMBL/GenBank/DDBJ databases">
        <authorList>
            <consortium name="DOE Joint Genome Institute"/>
            <person name="Ahrendt S."/>
            <person name="Looney B.P."/>
            <person name="Miyauchi S."/>
            <person name="Morin E."/>
            <person name="Drula E."/>
            <person name="Courty P.E."/>
            <person name="Chicoki N."/>
            <person name="Fauchery L."/>
            <person name="Kohler A."/>
            <person name="Kuo A."/>
            <person name="Labutti K."/>
            <person name="Pangilinan J."/>
            <person name="Lipzen A."/>
            <person name="Riley R."/>
            <person name="Andreopoulos W."/>
            <person name="He G."/>
            <person name="Johnson J."/>
            <person name="Barry K.W."/>
            <person name="Grigoriev I.V."/>
            <person name="Nagy L."/>
            <person name="Hibbett D."/>
            <person name="Henrissat B."/>
            <person name="Matheny P.B."/>
            <person name="Labbe J."/>
            <person name="Martin F."/>
        </authorList>
    </citation>
    <scope>NUCLEOTIDE SEQUENCE</scope>
    <source>
        <strain evidence="1">EC-137</strain>
    </source>
</reference>
<reference evidence="1" key="2">
    <citation type="journal article" date="2022" name="New Phytol.">
        <title>Evolutionary transition to the ectomycorrhizal habit in the genomes of a hyperdiverse lineage of mushroom-forming fungi.</title>
        <authorList>
            <person name="Looney B."/>
            <person name="Miyauchi S."/>
            <person name="Morin E."/>
            <person name="Drula E."/>
            <person name="Courty P.E."/>
            <person name="Kohler A."/>
            <person name="Kuo A."/>
            <person name="LaButti K."/>
            <person name="Pangilinan J."/>
            <person name="Lipzen A."/>
            <person name="Riley R."/>
            <person name="Andreopoulos W."/>
            <person name="He G."/>
            <person name="Johnson J."/>
            <person name="Nolan M."/>
            <person name="Tritt A."/>
            <person name="Barry K.W."/>
            <person name="Grigoriev I.V."/>
            <person name="Nagy L.G."/>
            <person name="Hibbett D."/>
            <person name="Henrissat B."/>
            <person name="Matheny P.B."/>
            <person name="Labbe J."/>
            <person name="Martin F.M."/>
        </authorList>
    </citation>
    <scope>NUCLEOTIDE SEQUENCE</scope>
    <source>
        <strain evidence="1">EC-137</strain>
    </source>
</reference>